<comment type="caution">
    <text evidence="1">The sequence shown here is derived from an EMBL/GenBank/DDBJ whole genome shotgun (WGS) entry which is preliminary data.</text>
</comment>
<gene>
    <name evidence="1" type="ORF">KBO27_31895</name>
</gene>
<name>A0ABS5DQI7_9PSEU</name>
<accession>A0ABS5DQI7</accession>
<dbReference type="EMBL" id="JAGPXE010000021">
    <property type="protein sequence ID" value="MBQ0928570.1"/>
    <property type="molecule type" value="Genomic_DNA"/>
</dbReference>
<dbReference type="RefSeq" id="WP_210973577.1">
    <property type="nucleotide sequence ID" value="NZ_JAGPXE010000021.1"/>
</dbReference>
<sequence length="79" mass="9354">MVLHPTSWVEEGGWTFRWERGDEHMVVLRGVGLGATWDNRRIVARIPVNPEGWRDDNDLLTRAREWLLQQQANKSQRRC</sequence>
<evidence type="ECO:0000313" key="2">
    <source>
        <dbReference type="Proteomes" id="UP000674084"/>
    </source>
</evidence>
<proteinExistence type="predicted"/>
<reference evidence="1 2" key="1">
    <citation type="submission" date="2021-04" db="EMBL/GenBank/DDBJ databases">
        <title>Whole-genome sequencing of Saccharopolyspora endophytica KCTC 19397.</title>
        <authorList>
            <person name="Ay H."/>
            <person name="Saygin H."/>
            <person name="Sahin N."/>
        </authorList>
    </citation>
    <scope>NUCLEOTIDE SEQUENCE [LARGE SCALE GENOMIC DNA]</scope>
    <source>
        <strain evidence="1 2">KCTC 19397</strain>
    </source>
</reference>
<protein>
    <submittedName>
        <fullName evidence="1">Uncharacterized protein</fullName>
    </submittedName>
</protein>
<evidence type="ECO:0000313" key="1">
    <source>
        <dbReference type="EMBL" id="MBQ0928570.1"/>
    </source>
</evidence>
<keyword evidence="2" id="KW-1185">Reference proteome</keyword>
<dbReference type="Proteomes" id="UP000674084">
    <property type="component" value="Unassembled WGS sequence"/>
</dbReference>
<organism evidence="1 2">
    <name type="scientific">Saccharopolyspora endophytica</name>
    <dbReference type="NCBI Taxonomy" id="543886"/>
    <lineage>
        <taxon>Bacteria</taxon>
        <taxon>Bacillati</taxon>
        <taxon>Actinomycetota</taxon>
        <taxon>Actinomycetes</taxon>
        <taxon>Pseudonocardiales</taxon>
        <taxon>Pseudonocardiaceae</taxon>
        <taxon>Saccharopolyspora</taxon>
    </lineage>
</organism>